<accession>A0A822ZYQ8</accession>
<keyword evidence="2" id="KW-1185">Reference proteome</keyword>
<dbReference type="PANTHER" id="PTHR35468">
    <property type="entry name" value="MYOSIN-LIKE PROTEIN"/>
    <property type="match status" value="1"/>
</dbReference>
<dbReference type="Proteomes" id="UP000607653">
    <property type="component" value="Unassembled WGS sequence"/>
</dbReference>
<gene>
    <name evidence="1" type="ORF">HUJ06_018598</name>
</gene>
<organism evidence="1 2">
    <name type="scientific">Nelumbo nucifera</name>
    <name type="common">Sacred lotus</name>
    <dbReference type="NCBI Taxonomy" id="4432"/>
    <lineage>
        <taxon>Eukaryota</taxon>
        <taxon>Viridiplantae</taxon>
        <taxon>Streptophyta</taxon>
        <taxon>Embryophyta</taxon>
        <taxon>Tracheophyta</taxon>
        <taxon>Spermatophyta</taxon>
        <taxon>Magnoliopsida</taxon>
        <taxon>Proteales</taxon>
        <taxon>Nelumbonaceae</taxon>
        <taxon>Nelumbo</taxon>
    </lineage>
</organism>
<sequence length="137" mass="16367">MMDSRRCSRVFENKKWKLQAKILRVKCNFMRMVREVALKKLEKNHVLMEQTLRFAVESLIDGKKKMYEGKSVGVMLEEKIKDLKEKLEELQRISCIKDFEFRKCTNFDKQTVVIQRLLEKLDGISMEECVKEIQEMA</sequence>
<dbReference type="EMBL" id="DUZY01000008">
    <property type="protein sequence ID" value="DAD48661.1"/>
    <property type="molecule type" value="Genomic_DNA"/>
</dbReference>
<dbReference type="PANTHER" id="PTHR35468:SF1">
    <property type="entry name" value="MYOSIN-LIKE PROTEIN"/>
    <property type="match status" value="1"/>
</dbReference>
<proteinExistence type="predicted"/>
<name>A0A822ZYQ8_NELNU</name>
<evidence type="ECO:0000313" key="1">
    <source>
        <dbReference type="EMBL" id="DAD48661.1"/>
    </source>
</evidence>
<comment type="caution">
    <text evidence="1">The sequence shown here is derived from an EMBL/GenBank/DDBJ whole genome shotgun (WGS) entry which is preliminary data.</text>
</comment>
<dbReference type="AlphaFoldDB" id="A0A822ZYQ8"/>
<evidence type="ECO:0000313" key="2">
    <source>
        <dbReference type="Proteomes" id="UP000607653"/>
    </source>
</evidence>
<protein>
    <submittedName>
        <fullName evidence="1">Uncharacterized protein</fullName>
    </submittedName>
</protein>
<reference evidence="1 2" key="1">
    <citation type="journal article" date="2020" name="Mol. Biol. Evol.">
        <title>Distinct Expression and Methylation Patterns for Genes with Different Fates following a Single Whole-Genome Duplication in Flowering Plants.</title>
        <authorList>
            <person name="Shi T."/>
            <person name="Rahmani R.S."/>
            <person name="Gugger P.F."/>
            <person name="Wang M."/>
            <person name="Li H."/>
            <person name="Zhang Y."/>
            <person name="Li Z."/>
            <person name="Wang Q."/>
            <person name="Van de Peer Y."/>
            <person name="Marchal K."/>
            <person name="Chen J."/>
        </authorList>
    </citation>
    <scope>NUCLEOTIDE SEQUENCE [LARGE SCALE GENOMIC DNA]</scope>
    <source>
        <tissue evidence="1">Leaf</tissue>
    </source>
</reference>